<dbReference type="Proteomes" id="UP001432322">
    <property type="component" value="Unassembled WGS sequence"/>
</dbReference>
<evidence type="ECO:0000313" key="1">
    <source>
        <dbReference type="EMBL" id="GMT12179.1"/>
    </source>
</evidence>
<evidence type="ECO:0000313" key="2">
    <source>
        <dbReference type="Proteomes" id="UP001432322"/>
    </source>
</evidence>
<feature type="non-terminal residue" evidence="1">
    <location>
        <position position="69"/>
    </location>
</feature>
<organism evidence="1 2">
    <name type="scientific">Pristionchus fissidentatus</name>
    <dbReference type="NCBI Taxonomy" id="1538716"/>
    <lineage>
        <taxon>Eukaryota</taxon>
        <taxon>Metazoa</taxon>
        <taxon>Ecdysozoa</taxon>
        <taxon>Nematoda</taxon>
        <taxon>Chromadorea</taxon>
        <taxon>Rhabditida</taxon>
        <taxon>Rhabditina</taxon>
        <taxon>Diplogasteromorpha</taxon>
        <taxon>Diplogasteroidea</taxon>
        <taxon>Neodiplogasteridae</taxon>
        <taxon>Pristionchus</taxon>
    </lineage>
</organism>
<gene>
    <name evidence="1" type="ORF">PFISCL1PPCAC_3476</name>
</gene>
<feature type="non-terminal residue" evidence="1">
    <location>
        <position position="1"/>
    </location>
</feature>
<reference evidence="1" key="1">
    <citation type="submission" date="2023-10" db="EMBL/GenBank/DDBJ databases">
        <title>Genome assembly of Pristionchus species.</title>
        <authorList>
            <person name="Yoshida K."/>
            <person name="Sommer R.J."/>
        </authorList>
    </citation>
    <scope>NUCLEOTIDE SEQUENCE</scope>
    <source>
        <strain evidence="1">RS5133</strain>
    </source>
</reference>
<protein>
    <submittedName>
        <fullName evidence="1">Uncharacterized protein</fullName>
    </submittedName>
</protein>
<comment type="caution">
    <text evidence="1">The sequence shown here is derived from an EMBL/GenBank/DDBJ whole genome shotgun (WGS) entry which is preliminary data.</text>
</comment>
<accession>A0AAV5V0Q1</accession>
<proteinExistence type="predicted"/>
<sequence length="69" mass="7906">IISSFSSHIFYRNRSAAPFLLLFSFFNSFSSQRLLSPLRSVARSIQKNWSSELSFFGRSSISNKVNLPE</sequence>
<dbReference type="AlphaFoldDB" id="A0AAV5V0Q1"/>
<keyword evidence="2" id="KW-1185">Reference proteome</keyword>
<dbReference type="EMBL" id="BTSY01000001">
    <property type="protein sequence ID" value="GMT12179.1"/>
    <property type="molecule type" value="Genomic_DNA"/>
</dbReference>
<name>A0AAV5V0Q1_9BILA</name>